<dbReference type="EMBL" id="KV440981">
    <property type="protein sequence ID" value="OAD73401.1"/>
    <property type="molecule type" value="Genomic_DNA"/>
</dbReference>
<organism evidence="4 5">
    <name type="scientific">Phycomyces blakesleeanus (strain ATCC 8743b / DSM 1359 / FGSC 10004 / NBRC 33097 / NRRL 1555)</name>
    <dbReference type="NCBI Taxonomy" id="763407"/>
    <lineage>
        <taxon>Eukaryota</taxon>
        <taxon>Fungi</taxon>
        <taxon>Fungi incertae sedis</taxon>
        <taxon>Mucoromycota</taxon>
        <taxon>Mucoromycotina</taxon>
        <taxon>Mucoromycetes</taxon>
        <taxon>Mucorales</taxon>
        <taxon>Phycomycetaceae</taxon>
        <taxon>Phycomyces</taxon>
    </lineage>
</organism>
<proteinExistence type="predicted"/>
<dbReference type="Pfam" id="PF10607">
    <property type="entry name" value="CTLH"/>
    <property type="match status" value="2"/>
</dbReference>
<dbReference type="InterPro" id="IPR006594">
    <property type="entry name" value="LisH"/>
</dbReference>
<accession>A0A163AGX6</accession>
<dbReference type="VEuPathDB" id="FungiDB:PHYBLDRAFT_187090"/>
<name>A0A163AGX6_PHYB8</name>
<dbReference type="PROSITE" id="PS50188">
    <property type="entry name" value="B302_SPRY"/>
    <property type="match status" value="1"/>
</dbReference>
<dbReference type="FunCoup" id="A0A163AGX6">
    <property type="interactions" value="390"/>
</dbReference>
<dbReference type="AlphaFoldDB" id="A0A163AGX6"/>
<keyword evidence="5" id="KW-1185">Reference proteome</keyword>
<dbReference type="STRING" id="763407.A0A163AGX6"/>
<sequence>MSTNYSSAFPPLRTMPCHLSLKHKLQQRSQQPALYLSLAPPKYPSYLNHTLYADLALEQYDYLQNPQRNRTNSMWETLDLRLPSCWNDRDRSRNIKVGANGLDLIYTGPGLREIDAASVRANFPIRSRCGVYYYELKVISRGHDGFIGIGFCGLNNQLDRLPGWDPYSWGYHGDDGHSFAGSGTGKVFGPFFTTGDVIGCGVNFADQSVFYTKNGAMIGTAFHSLRLTLDIYPCVGLRTKGEIVTVNFGENAFAFDIVQYVKDQKKKLHKDITHTLSPGPPLHNTAESIKDIDTPTSSLLNHLVLSHLAHHGYGKTVNALLKNVSYTDSSPLSLSTASPTDSTWGEKDVFERQSIRSAIMAGDIDLAIRLLDTHFPDLFVGNERGRTALFQLKCQKFIEMIGKYAEKECAQYRRKERCLDLTDSIFSDDDHMSLGSNGSISAEGENEAKYKQRTTDLISTSPINLTKVFPVNAPGRRLSYAAITASSYSVLPPTIPTHSRSTHHTLSSHNSLANIPPRRRSSSSCSAFSAYSSGIKNRDILLEEGESALISQPTVDTMKQIMTYGQQLQEEYRSDERTSVKTRLVEIFSLLAYPDPTSSPVGYLLDNSGRSILATELNTAILLCQKRPGISPLEQVYRQALVTSKELAIHGHSKAVMVNVEESMCRPSPSIP</sequence>
<dbReference type="SMART" id="SM00757">
    <property type="entry name" value="CRA"/>
    <property type="match status" value="1"/>
</dbReference>
<dbReference type="SMART" id="SM00668">
    <property type="entry name" value="CTLH"/>
    <property type="match status" value="1"/>
</dbReference>
<dbReference type="InterPro" id="IPR013320">
    <property type="entry name" value="ConA-like_dom_sf"/>
</dbReference>
<dbReference type="InParanoid" id="A0A163AGX6"/>
<dbReference type="SUPFAM" id="SSF49899">
    <property type="entry name" value="Concanavalin A-like lectins/glucanases"/>
    <property type="match status" value="1"/>
</dbReference>
<feature type="region of interest" description="Disordered" evidence="1">
    <location>
        <begin position="499"/>
        <end position="518"/>
    </location>
</feature>
<evidence type="ECO:0000313" key="4">
    <source>
        <dbReference type="EMBL" id="OAD73401.1"/>
    </source>
</evidence>
<gene>
    <name evidence="4" type="ORF">PHYBLDRAFT_187090</name>
</gene>
<dbReference type="RefSeq" id="XP_018291441.1">
    <property type="nucleotide sequence ID" value="XM_018439328.1"/>
</dbReference>
<dbReference type="InterPro" id="IPR013144">
    <property type="entry name" value="CRA_dom"/>
</dbReference>
<dbReference type="PROSITE" id="PS50897">
    <property type="entry name" value="CTLH"/>
    <property type="match status" value="1"/>
</dbReference>
<dbReference type="InterPro" id="IPR043136">
    <property type="entry name" value="B30.2/SPRY_sf"/>
</dbReference>
<dbReference type="InterPro" id="IPR006595">
    <property type="entry name" value="CTLH_C"/>
</dbReference>
<evidence type="ECO:0000256" key="1">
    <source>
        <dbReference type="SAM" id="MobiDB-lite"/>
    </source>
</evidence>
<dbReference type="InterPro" id="IPR035782">
    <property type="entry name" value="SPRY_RanBP9/10"/>
</dbReference>
<dbReference type="InterPro" id="IPR050618">
    <property type="entry name" value="Ubq-SigPath_Reg"/>
</dbReference>
<dbReference type="GeneID" id="29000234"/>
<dbReference type="PANTHER" id="PTHR12864">
    <property type="entry name" value="RAN BINDING PROTEIN 9-RELATED"/>
    <property type="match status" value="1"/>
</dbReference>
<dbReference type="InterPro" id="IPR024964">
    <property type="entry name" value="CTLH/CRA"/>
</dbReference>
<protein>
    <recommendedName>
        <fullName evidence="6">B30.2/SPRY domain-containing protein</fullName>
    </recommendedName>
</protein>
<evidence type="ECO:0000313" key="5">
    <source>
        <dbReference type="Proteomes" id="UP000077315"/>
    </source>
</evidence>
<feature type="domain" description="CTLH" evidence="3">
    <location>
        <begin position="348"/>
        <end position="408"/>
    </location>
</feature>
<evidence type="ECO:0000259" key="2">
    <source>
        <dbReference type="PROSITE" id="PS50188"/>
    </source>
</evidence>
<dbReference type="Pfam" id="PF00622">
    <property type="entry name" value="SPRY"/>
    <property type="match status" value="1"/>
</dbReference>
<dbReference type="CDD" id="cd12909">
    <property type="entry name" value="SPRY_RanBP9_10"/>
    <property type="match status" value="1"/>
</dbReference>
<dbReference type="PROSITE" id="PS50896">
    <property type="entry name" value="LISH"/>
    <property type="match status" value="1"/>
</dbReference>
<dbReference type="SMART" id="SM00449">
    <property type="entry name" value="SPRY"/>
    <property type="match status" value="1"/>
</dbReference>
<dbReference type="InterPro" id="IPR003877">
    <property type="entry name" value="SPRY_dom"/>
</dbReference>
<reference evidence="5" key="1">
    <citation type="submission" date="2015-06" db="EMBL/GenBank/DDBJ databases">
        <title>Expansion of signal transduction pathways in fungi by whole-genome duplication.</title>
        <authorList>
            <consortium name="DOE Joint Genome Institute"/>
            <person name="Corrochano L.M."/>
            <person name="Kuo A."/>
            <person name="Marcet-Houben M."/>
            <person name="Polaino S."/>
            <person name="Salamov A."/>
            <person name="Villalobos J.M."/>
            <person name="Alvarez M.I."/>
            <person name="Avalos J."/>
            <person name="Benito E.P."/>
            <person name="Benoit I."/>
            <person name="Burger G."/>
            <person name="Camino L.P."/>
            <person name="Canovas D."/>
            <person name="Cerda-Olmedo E."/>
            <person name="Cheng J.-F."/>
            <person name="Dominguez A."/>
            <person name="Elias M."/>
            <person name="Eslava A.P."/>
            <person name="Glaser F."/>
            <person name="Grimwood J."/>
            <person name="Gutierrez G."/>
            <person name="Heitman J."/>
            <person name="Henrissat B."/>
            <person name="Iturriaga E.A."/>
            <person name="Lang B.F."/>
            <person name="Lavin J.L."/>
            <person name="Lee S."/>
            <person name="Li W."/>
            <person name="Lindquist E."/>
            <person name="Lopez-Garcia S."/>
            <person name="Luque E.M."/>
            <person name="Marcos A.T."/>
            <person name="Martin J."/>
            <person name="McCluskey K."/>
            <person name="Medina H.R."/>
            <person name="Miralles-Duran A."/>
            <person name="Miyazaki A."/>
            <person name="Munoz-Torres E."/>
            <person name="Oguiza J.A."/>
            <person name="Ohm R."/>
            <person name="Olmedo M."/>
            <person name="Orejas M."/>
            <person name="Ortiz-Castellanos L."/>
            <person name="Pisabarro A.G."/>
            <person name="Rodriguez-Romero J."/>
            <person name="Ruiz-Herrera J."/>
            <person name="Ruiz-Vazquez R."/>
            <person name="Sanz C."/>
            <person name="Schackwitz W."/>
            <person name="Schmutz J."/>
            <person name="Shahriari M."/>
            <person name="Shelest E."/>
            <person name="Silva-Franco F."/>
            <person name="Soanes D."/>
            <person name="Syed K."/>
            <person name="Tagua V.G."/>
            <person name="Talbot N.J."/>
            <person name="Thon M."/>
            <person name="De vries R.P."/>
            <person name="Wiebenga A."/>
            <person name="Yadav J.S."/>
            <person name="Braun E.L."/>
            <person name="Baker S."/>
            <person name="Garre V."/>
            <person name="Horwitz B."/>
            <person name="Torres-Martinez S."/>
            <person name="Idnurm A."/>
            <person name="Herrera-Estrella A."/>
            <person name="Gabaldon T."/>
            <person name="Grigoriev I.V."/>
        </authorList>
    </citation>
    <scope>NUCLEOTIDE SEQUENCE [LARGE SCALE GENOMIC DNA]</scope>
    <source>
        <strain evidence="5">NRRL 1555(-)</strain>
    </source>
</reference>
<evidence type="ECO:0008006" key="6">
    <source>
        <dbReference type="Google" id="ProtNLM"/>
    </source>
</evidence>
<dbReference type="InterPro" id="IPR001870">
    <property type="entry name" value="B30.2/SPRY"/>
</dbReference>
<dbReference type="OrthoDB" id="25503at2759"/>
<feature type="domain" description="B30.2/SPRY" evidence="2">
    <location>
        <begin position="64"/>
        <end position="253"/>
    </location>
</feature>
<dbReference type="Gene3D" id="2.60.120.920">
    <property type="match status" value="1"/>
</dbReference>
<evidence type="ECO:0000259" key="3">
    <source>
        <dbReference type="PROSITE" id="PS50897"/>
    </source>
</evidence>
<dbReference type="Proteomes" id="UP000077315">
    <property type="component" value="Unassembled WGS sequence"/>
</dbReference>